<evidence type="ECO:0000256" key="1">
    <source>
        <dbReference type="SAM" id="MobiDB-lite"/>
    </source>
</evidence>
<dbReference type="GeneID" id="58918092"/>
<dbReference type="KEGG" id="tcq:TIRI35C_0361"/>
<dbReference type="RefSeq" id="WP_188201521.1">
    <property type="nucleotide sequence ID" value="NZ_LR881183.1"/>
</dbReference>
<sequence>MRRLLISLFLGFLLMSSTSVITALSLWDVINKNETVIDVFIFGSGPKMPCNPFNDSEIYEIQVVYPFNDTHYKMVSYHSNGSIEQEYIPAYPRYNFTIVTWDLDKVVGYYQNHIQPSSSPCVDPENITRWVTLMGGHSIIIRIYPTKYEGIYDEIVCLTPQNPSCRVSGSKPPQKPETSRTEDTTSHGKETCGPGLLIGLGLAPLLIKRVKR</sequence>
<feature type="region of interest" description="Disordered" evidence="1">
    <location>
        <begin position="164"/>
        <end position="192"/>
    </location>
</feature>
<gene>
    <name evidence="2" type="ORF">TIRI35C_0361</name>
</gene>
<reference evidence="2 3" key="1">
    <citation type="submission" date="2020-09" db="EMBL/GenBank/DDBJ databases">
        <authorList>
            <person name="Courtine D."/>
        </authorList>
    </citation>
    <scope>NUCLEOTIDE SEQUENCE [LARGE SCALE GENOMIC DNA]</scope>
    <source>
        <strain evidence="2 3">IRI35c</strain>
    </source>
</reference>
<keyword evidence="3" id="KW-1185">Reference proteome</keyword>
<protein>
    <submittedName>
        <fullName evidence="2">Uncharacterized protein</fullName>
    </submittedName>
</protein>
<dbReference type="AlphaFoldDB" id="A0A7G2D8L5"/>
<dbReference type="EMBL" id="LR881183">
    <property type="protein sequence ID" value="CAD5243515.1"/>
    <property type="molecule type" value="Genomic_DNA"/>
</dbReference>
<evidence type="ECO:0000313" key="3">
    <source>
        <dbReference type="Proteomes" id="UP000516304"/>
    </source>
</evidence>
<proteinExistence type="predicted"/>
<dbReference type="Proteomes" id="UP000516304">
    <property type="component" value="Chromosome TIRI35C"/>
</dbReference>
<name>A0A7G2D8L5_9EURY</name>
<organism evidence="2 3">
    <name type="scientific">Thermococcus camini</name>
    <dbReference type="NCBI Taxonomy" id="2016373"/>
    <lineage>
        <taxon>Archaea</taxon>
        <taxon>Methanobacteriati</taxon>
        <taxon>Methanobacteriota</taxon>
        <taxon>Thermococci</taxon>
        <taxon>Thermococcales</taxon>
        <taxon>Thermococcaceae</taxon>
        <taxon>Thermococcus</taxon>
    </lineage>
</organism>
<accession>A0A7G2D8L5</accession>
<evidence type="ECO:0000313" key="2">
    <source>
        <dbReference type="EMBL" id="CAD5243515.1"/>
    </source>
</evidence>
<feature type="compositionally biased region" description="Basic and acidic residues" evidence="1">
    <location>
        <begin position="177"/>
        <end position="190"/>
    </location>
</feature>